<dbReference type="OrthoDB" id="435085at2759"/>
<organism evidence="2 3">
    <name type="scientific">Symbiodinium microadriaticum</name>
    <name type="common">Dinoflagellate</name>
    <name type="synonym">Zooxanthella microadriatica</name>
    <dbReference type="NCBI Taxonomy" id="2951"/>
    <lineage>
        <taxon>Eukaryota</taxon>
        <taxon>Sar</taxon>
        <taxon>Alveolata</taxon>
        <taxon>Dinophyceae</taxon>
        <taxon>Suessiales</taxon>
        <taxon>Symbiodiniaceae</taxon>
        <taxon>Symbiodinium</taxon>
    </lineage>
</organism>
<name>A0A1Q9DZ54_SYMMI</name>
<sequence>MTALRETLLLSLKEEAAIAESTEIDPSYHGHIRDDARTCWISFPGKYAAGWEALVKELGCCLGKHADDPQNPGKCYCARIYGERDFRAFGYLSVLKAPYTEDRIKKHWEKAAAMNAVPIRQDATDEEKEVFGVRRFEACGTVLEFGCGGSQKAELATANLMQKQHSGWHYEEVDVTAFLKDEFPPGAQVDALHETEADARWRRGIVVKQTDKVTKAESGEESTEFVWQIKSDDDSGDVLEPALRQCLADLVLRQPTACRLRSGTPALSIVIQIPNVEEFKVKFDKSRLFELYEDSLLGLTELTDHQQVKLKEMEGLDDVHLSAPAGAGKTFVAVQHVLEHLNTHPSARLLYVAPSESLGLHFIRWLSMRLASRTSAHRHHSEPALVQSRIQQVLSRITLLHSPFKDFQLPSLDGNHILRRVAEPGAEQCDMVVYDESHHIFSLPPEVAWPSKGVPLAVLVFQLNTQGEDDASSLGSDGPPLKTFLFDPAAQTFPDISFHGRVALLVPDSDICKRIKRGKEGFLKYWARSREFPHRSLRLVSFEESLSYLPERLLGRSKQANYEQDATQQRFNRHGATTLTLSPFLQGLEGKLQG</sequence>
<accession>A0A1Q9DZ54</accession>
<feature type="domain" description="DEAD/DEAH-box helicase" evidence="1">
    <location>
        <begin position="304"/>
        <end position="441"/>
    </location>
</feature>
<comment type="caution">
    <text evidence="2">The sequence shown here is derived from an EMBL/GenBank/DDBJ whole genome shotgun (WGS) entry which is preliminary data.</text>
</comment>
<dbReference type="InterPro" id="IPR011545">
    <property type="entry name" value="DEAD/DEAH_box_helicase_dom"/>
</dbReference>
<dbReference type="GO" id="GO:0003676">
    <property type="term" value="F:nucleic acid binding"/>
    <property type="evidence" value="ECO:0007669"/>
    <property type="project" value="InterPro"/>
</dbReference>
<evidence type="ECO:0000313" key="2">
    <source>
        <dbReference type="EMBL" id="OLQ00427.1"/>
    </source>
</evidence>
<dbReference type="GO" id="GO:0005524">
    <property type="term" value="F:ATP binding"/>
    <property type="evidence" value="ECO:0007669"/>
    <property type="project" value="InterPro"/>
</dbReference>
<dbReference type="InterPro" id="IPR027417">
    <property type="entry name" value="P-loop_NTPase"/>
</dbReference>
<dbReference type="EMBL" id="LSRX01000328">
    <property type="protein sequence ID" value="OLQ00427.1"/>
    <property type="molecule type" value="Genomic_DNA"/>
</dbReference>
<evidence type="ECO:0000313" key="3">
    <source>
        <dbReference type="Proteomes" id="UP000186817"/>
    </source>
</evidence>
<protein>
    <recommendedName>
        <fullName evidence="1">DEAD/DEAH-box helicase domain-containing protein</fullName>
    </recommendedName>
</protein>
<keyword evidence="3" id="KW-1185">Reference proteome</keyword>
<dbReference type="Proteomes" id="UP000186817">
    <property type="component" value="Unassembled WGS sequence"/>
</dbReference>
<dbReference type="Pfam" id="PF00270">
    <property type="entry name" value="DEAD"/>
    <property type="match status" value="1"/>
</dbReference>
<evidence type="ECO:0000259" key="1">
    <source>
        <dbReference type="Pfam" id="PF00270"/>
    </source>
</evidence>
<gene>
    <name evidence="2" type="ORF">AK812_SmicGene16910</name>
</gene>
<dbReference type="SUPFAM" id="SSF52540">
    <property type="entry name" value="P-loop containing nucleoside triphosphate hydrolases"/>
    <property type="match status" value="1"/>
</dbReference>
<dbReference type="AlphaFoldDB" id="A0A1Q9DZ54"/>
<dbReference type="Gene3D" id="3.40.50.300">
    <property type="entry name" value="P-loop containing nucleotide triphosphate hydrolases"/>
    <property type="match status" value="1"/>
</dbReference>
<proteinExistence type="predicted"/>
<reference evidence="2 3" key="1">
    <citation type="submission" date="2016-02" db="EMBL/GenBank/DDBJ databases">
        <title>Genome analysis of coral dinoflagellate symbionts highlights evolutionary adaptations to a symbiotic lifestyle.</title>
        <authorList>
            <person name="Aranda M."/>
            <person name="Li Y."/>
            <person name="Liew Y.J."/>
            <person name="Baumgarten S."/>
            <person name="Simakov O."/>
            <person name="Wilson M."/>
            <person name="Piel J."/>
            <person name="Ashoor H."/>
            <person name="Bougouffa S."/>
            <person name="Bajic V.B."/>
            <person name="Ryu T."/>
            <person name="Ravasi T."/>
            <person name="Bayer T."/>
            <person name="Micklem G."/>
            <person name="Kim H."/>
            <person name="Bhak J."/>
            <person name="Lajeunesse T.C."/>
            <person name="Voolstra C.R."/>
        </authorList>
    </citation>
    <scope>NUCLEOTIDE SEQUENCE [LARGE SCALE GENOMIC DNA]</scope>
    <source>
        <strain evidence="2 3">CCMP2467</strain>
    </source>
</reference>